<name>A0A0C3S100_PHLG1</name>
<comment type="similarity">
    <text evidence="1">Belongs to the peptidase C14B family.</text>
</comment>
<evidence type="ECO:0000313" key="6">
    <source>
        <dbReference type="EMBL" id="KIP02777.1"/>
    </source>
</evidence>
<dbReference type="OrthoDB" id="3223806at2759"/>
<proteinExistence type="inferred from homology"/>
<keyword evidence="3" id="KW-0645">Protease</keyword>
<dbReference type="AlphaFoldDB" id="A0A0C3S100"/>
<dbReference type="Gene3D" id="3.40.50.1460">
    <property type="match status" value="1"/>
</dbReference>
<feature type="region of interest" description="Disordered" evidence="4">
    <location>
        <begin position="375"/>
        <end position="414"/>
    </location>
</feature>
<organism evidence="6 7">
    <name type="scientific">Phlebiopsis gigantea (strain 11061_1 CR5-6)</name>
    <name type="common">White-rot fungus</name>
    <name type="synonym">Peniophora gigantea</name>
    <dbReference type="NCBI Taxonomy" id="745531"/>
    <lineage>
        <taxon>Eukaryota</taxon>
        <taxon>Fungi</taxon>
        <taxon>Dikarya</taxon>
        <taxon>Basidiomycota</taxon>
        <taxon>Agaricomycotina</taxon>
        <taxon>Agaricomycetes</taxon>
        <taxon>Polyporales</taxon>
        <taxon>Phanerochaetaceae</taxon>
        <taxon>Phlebiopsis</taxon>
    </lineage>
</organism>
<dbReference type="EMBL" id="KN840654">
    <property type="protein sequence ID" value="KIP02777.1"/>
    <property type="molecule type" value="Genomic_DNA"/>
</dbReference>
<evidence type="ECO:0000256" key="4">
    <source>
        <dbReference type="SAM" id="MobiDB-lite"/>
    </source>
</evidence>
<dbReference type="Pfam" id="PF00656">
    <property type="entry name" value="Peptidase_C14"/>
    <property type="match status" value="1"/>
</dbReference>
<evidence type="ECO:0000256" key="3">
    <source>
        <dbReference type="ARBA" id="ARBA00022807"/>
    </source>
</evidence>
<dbReference type="InterPro" id="IPR011600">
    <property type="entry name" value="Pept_C14_caspase"/>
</dbReference>
<dbReference type="SUPFAM" id="SSF52129">
    <property type="entry name" value="Caspase-like"/>
    <property type="match status" value="1"/>
</dbReference>
<dbReference type="HOGENOM" id="CLU_616933_0_0_1"/>
<dbReference type="GO" id="GO:0006508">
    <property type="term" value="P:proteolysis"/>
    <property type="evidence" value="ECO:0007669"/>
    <property type="project" value="InterPro"/>
</dbReference>
<dbReference type="PANTHER" id="PTHR48104">
    <property type="entry name" value="METACASPASE-4"/>
    <property type="match status" value="1"/>
</dbReference>
<keyword evidence="3" id="KW-0378">Hydrolase</keyword>
<dbReference type="Proteomes" id="UP000053257">
    <property type="component" value="Unassembled WGS sequence"/>
</dbReference>
<reference evidence="6 7" key="1">
    <citation type="journal article" date="2014" name="PLoS Genet.">
        <title>Analysis of the Phlebiopsis gigantea genome, transcriptome and secretome provides insight into its pioneer colonization strategies of wood.</title>
        <authorList>
            <person name="Hori C."/>
            <person name="Ishida T."/>
            <person name="Igarashi K."/>
            <person name="Samejima M."/>
            <person name="Suzuki H."/>
            <person name="Master E."/>
            <person name="Ferreira P."/>
            <person name="Ruiz-Duenas F.J."/>
            <person name="Held B."/>
            <person name="Canessa P."/>
            <person name="Larrondo L.F."/>
            <person name="Schmoll M."/>
            <person name="Druzhinina I.S."/>
            <person name="Kubicek C.P."/>
            <person name="Gaskell J.A."/>
            <person name="Kersten P."/>
            <person name="St John F."/>
            <person name="Glasner J."/>
            <person name="Sabat G."/>
            <person name="Splinter BonDurant S."/>
            <person name="Syed K."/>
            <person name="Yadav J."/>
            <person name="Mgbeahuruike A.C."/>
            <person name="Kovalchuk A."/>
            <person name="Asiegbu F.O."/>
            <person name="Lackner G."/>
            <person name="Hoffmeister D."/>
            <person name="Rencoret J."/>
            <person name="Gutierrez A."/>
            <person name="Sun H."/>
            <person name="Lindquist E."/>
            <person name="Barry K."/>
            <person name="Riley R."/>
            <person name="Grigoriev I.V."/>
            <person name="Henrissat B."/>
            <person name="Kues U."/>
            <person name="Berka R.M."/>
            <person name="Martinez A.T."/>
            <person name="Covert S.F."/>
            <person name="Blanchette R.A."/>
            <person name="Cullen D."/>
        </authorList>
    </citation>
    <scope>NUCLEOTIDE SEQUENCE [LARGE SCALE GENOMIC DNA]</scope>
    <source>
        <strain evidence="6 7">11061_1 CR5-6</strain>
    </source>
</reference>
<dbReference type="PANTHER" id="PTHR48104:SF30">
    <property type="entry name" value="METACASPASE-1"/>
    <property type="match status" value="1"/>
</dbReference>
<evidence type="ECO:0000313" key="7">
    <source>
        <dbReference type="Proteomes" id="UP000053257"/>
    </source>
</evidence>
<sequence>MASADLSAHRGASPSRRLGRAYGNAPSGSGCSTSVAYVFTPSQHPPHSPAFGDNSMARYALCVGISYGNALAGTLSDVDAFGRLLGDRFGYQVRTMRDDCPHMSGDYPARANIIEAMNSLVSAAQPEDHLVFYFAGHGTQVTETPGTEDEKDSKDEAILPRDYIIGRHDTYILDDEIRAALVNPAVDRGAHIVIVFDCCHSGTAADLDDASYTWAPSGRTGAFKFRRGRPSSTELAVLDSRAVSWAACQDPQRSFGREEDSGLFTGALVAALQAVDGGTSHREVLQQVRQRMVDRMMDSLQGDVPLRVAKYVDGICQPQLEFLDNYPLWDIPVAVTLGGDRVVDVFGAVDDRFGTDPFCAGGAFSNDSSYNSGDPFNAGNPYNGNDSYGERGPFNVGDPYNGSDSYNNENSFDDSFAAPTGGGYTYPGGQAFDGGFYGGETSWG</sequence>
<dbReference type="InterPro" id="IPR029030">
    <property type="entry name" value="Caspase-like_dom_sf"/>
</dbReference>
<feature type="domain" description="Peptidase C14 caspase" evidence="5">
    <location>
        <begin position="58"/>
        <end position="293"/>
    </location>
</feature>
<keyword evidence="7" id="KW-1185">Reference proteome</keyword>
<evidence type="ECO:0000259" key="5">
    <source>
        <dbReference type="Pfam" id="PF00656"/>
    </source>
</evidence>
<feature type="region of interest" description="Disordered" evidence="4">
    <location>
        <begin position="1"/>
        <end position="25"/>
    </location>
</feature>
<keyword evidence="3" id="KW-0788">Thiol protease</keyword>
<dbReference type="GO" id="GO:0006915">
    <property type="term" value="P:apoptotic process"/>
    <property type="evidence" value="ECO:0007669"/>
    <property type="project" value="UniProtKB-KW"/>
</dbReference>
<feature type="compositionally biased region" description="Polar residues" evidence="4">
    <location>
        <begin position="375"/>
        <end position="386"/>
    </location>
</feature>
<evidence type="ECO:0000256" key="1">
    <source>
        <dbReference type="ARBA" id="ARBA00009005"/>
    </source>
</evidence>
<dbReference type="InterPro" id="IPR050452">
    <property type="entry name" value="Metacaspase"/>
</dbReference>
<gene>
    <name evidence="6" type="ORF">PHLGIDRAFT_130556</name>
</gene>
<dbReference type="GO" id="GO:0004197">
    <property type="term" value="F:cysteine-type endopeptidase activity"/>
    <property type="evidence" value="ECO:0007669"/>
    <property type="project" value="InterPro"/>
</dbReference>
<keyword evidence="2" id="KW-0053">Apoptosis</keyword>
<dbReference type="GO" id="GO:0005737">
    <property type="term" value="C:cytoplasm"/>
    <property type="evidence" value="ECO:0007669"/>
    <property type="project" value="TreeGrafter"/>
</dbReference>
<evidence type="ECO:0000256" key="2">
    <source>
        <dbReference type="ARBA" id="ARBA00022703"/>
    </source>
</evidence>
<accession>A0A0C3S100</accession>
<protein>
    <recommendedName>
        <fullName evidence="5">Peptidase C14 caspase domain-containing protein</fullName>
    </recommendedName>
</protein>